<comment type="caution">
    <text evidence="12">The sequence shown here is derived from an EMBL/GenBank/DDBJ whole genome shotgun (WGS) entry which is preliminary data.</text>
</comment>
<feature type="transmembrane region" description="Helical" evidence="10">
    <location>
        <begin position="64"/>
        <end position="86"/>
    </location>
</feature>
<dbReference type="PANTHER" id="PTHR33989">
    <property type="match status" value="1"/>
</dbReference>
<proteinExistence type="predicted"/>
<feature type="transmembrane region" description="Helical" evidence="10">
    <location>
        <begin position="379"/>
        <end position="399"/>
    </location>
</feature>
<dbReference type="Pfam" id="PF02378">
    <property type="entry name" value="PTS_EIIC"/>
    <property type="match status" value="1"/>
</dbReference>
<dbReference type="GO" id="GO:0009401">
    <property type="term" value="P:phosphoenolpyruvate-dependent sugar phosphotransferase system"/>
    <property type="evidence" value="ECO:0007669"/>
    <property type="project" value="UniProtKB-KW"/>
</dbReference>
<keyword evidence="3 9" id="KW-1003">Cell membrane</keyword>
<dbReference type="EMBL" id="JAEEGA010000028">
    <property type="protein sequence ID" value="MBP1044467.1"/>
    <property type="molecule type" value="Genomic_DNA"/>
</dbReference>
<evidence type="ECO:0000256" key="5">
    <source>
        <dbReference type="ARBA" id="ARBA00022683"/>
    </source>
</evidence>
<dbReference type="PROSITE" id="PS51105">
    <property type="entry name" value="PTS_EIIC_TYPE_3"/>
    <property type="match status" value="1"/>
</dbReference>
<keyword evidence="8 9" id="KW-0472">Membrane</keyword>
<feature type="transmembrane region" description="Helical" evidence="10">
    <location>
        <begin position="133"/>
        <end position="153"/>
    </location>
</feature>
<comment type="subcellular location">
    <subcellularLocation>
        <location evidence="1">Cell membrane</location>
        <topology evidence="1">Multi-pass membrane protein</topology>
    </subcellularLocation>
</comment>
<feature type="transmembrane region" description="Helical" evidence="10">
    <location>
        <begin position="330"/>
        <end position="359"/>
    </location>
</feature>
<evidence type="ECO:0000256" key="4">
    <source>
        <dbReference type="ARBA" id="ARBA00022597"/>
    </source>
</evidence>
<comment type="function">
    <text evidence="9">The phosphoenolpyruvate-dependent sugar phosphotransferase system (PTS), a major carbohydrate active -transport system, catalyzes the phosphorylation of incoming sugar substrates concomitant with their translocation across the cell membrane.</text>
</comment>
<reference evidence="12" key="1">
    <citation type="submission" date="2020-12" db="EMBL/GenBank/DDBJ databases">
        <title>Vagococcus allomyrinae sp. nov. and Enterococcus lavae sp. nov., isolated from the larvae of Allomyrina dichotoma.</title>
        <authorList>
            <person name="Lee S.D."/>
        </authorList>
    </citation>
    <scope>NUCLEOTIDE SEQUENCE</scope>
    <source>
        <strain evidence="12">BWB3-3</strain>
    </source>
</reference>
<organism evidence="12 13">
    <name type="scientific">Vagococcus allomyrinae</name>
    <dbReference type="NCBI Taxonomy" id="2794353"/>
    <lineage>
        <taxon>Bacteria</taxon>
        <taxon>Bacillati</taxon>
        <taxon>Bacillota</taxon>
        <taxon>Bacilli</taxon>
        <taxon>Lactobacillales</taxon>
        <taxon>Enterococcaceae</taxon>
        <taxon>Vagococcus</taxon>
    </lineage>
</organism>
<dbReference type="InterPro" id="IPR004501">
    <property type="entry name" value="PTS_EIIC_3"/>
</dbReference>
<protein>
    <recommendedName>
        <fullName evidence="9">Permease IIC component</fullName>
    </recommendedName>
</protein>
<dbReference type="Proteomes" id="UP000674938">
    <property type="component" value="Unassembled WGS sequence"/>
</dbReference>
<feature type="transmembrane region" description="Helical" evidence="10">
    <location>
        <begin position="174"/>
        <end position="198"/>
    </location>
</feature>
<evidence type="ECO:0000256" key="8">
    <source>
        <dbReference type="ARBA" id="ARBA00023136"/>
    </source>
</evidence>
<dbReference type="InterPro" id="IPR004796">
    <property type="entry name" value="PTS_IIC_cello"/>
</dbReference>
<dbReference type="InterPro" id="IPR003352">
    <property type="entry name" value="PTS_EIIC"/>
</dbReference>
<evidence type="ECO:0000256" key="10">
    <source>
        <dbReference type="SAM" id="Phobius"/>
    </source>
</evidence>
<gene>
    <name evidence="12" type="ORF">I6N95_26005</name>
</gene>
<evidence type="ECO:0000256" key="3">
    <source>
        <dbReference type="ARBA" id="ARBA00022475"/>
    </source>
</evidence>
<sequence>MTEEKKFNVSKLNKFINKFSSNVFVQSIANGMLMILPITVVGSMSTLIGLIPNLPETLAKASSLGTMIASNLISVYVVIALSYALARERKGEIIPSIILSMACFFVLTPVSSFEIAEDKTVMAFDLTYLGSKGMFVGMIVALVVTWTFLKMVEKRITLRMPEAIPTKIAAQFEAIIPAAIIFFVGLAISVIFSTTAYGNIHDFIYTNLQTPLEAMGSSIWSVLLIMFISELLWFFGIHGGMVVSSIIAVLFTTQAYANMEAVANGEVATNIINSFFLDTYKGPRAIALACILVWASKSEKFKTIGKISFIPGIFGITEPMKFGIPMIMNIPIFIPLTLSAAVSVAIAYVATIIGFLPVVSINVPKMFPAFISGFIASGWRGLVVQLIQFVAVVALYWPFMKKMDKENLLLEQETVEVTADGH</sequence>
<dbReference type="RefSeq" id="WP_209532955.1">
    <property type="nucleotide sequence ID" value="NZ_JAEEGA010000028.1"/>
</dbReference>
<feature type="transmembrane region" description="Helical" evidence="10">
    <location>
        <begin position="218"/>
        <end position="251"/>
    </location>
</feature>
<keyword evidence="6 10" id="KW-0812">Transmembrane</keyword>
<feature type="transmembrane region" description="Helical" evidence="10">
    <location>
        <begin position="93"/>
        <end position="113"/>
    </location>
</feature>
<dbReference type="GO" id="GO:0005886">
    <property type="term" value="C:plasma membrane"/>
    <property type="evidence" value="ECO:0007669"/>
    <property type="project" value="UniProtKB-SubCell"/>
</dbReference>
<dbReference type="PIRSF" id="PIRSF006351">
    <property type="entry name" value="PTS_EIIC-Cellobiose"/>
    <property type="match status" value="1"/>
</dbReference>
<evidence type="ECO:0000256" key="7">
    <source>
        <dbReference type="ARBA" id="ARBA00022989"/>
    </source>
</evidence>
<evidence type="ECO:0000256" key="9">
    <source>
        <dbReference type="PIRNR" id="PIRNR006351"/>
    </source>
</evidence>
<evidence type="ECO:0000256" key="6">
    <source>
        <dbReference type="ARBA" id="ARBA00022692"/>
    </source>
</evidence>
<keyword evidence="4 9" id="KW-0762">Sugar transport</keyword>
<evidence type="ECO:0000256" key="2">
    <source>
        <dbReference type="ARBA" id="ARBA00022448"/>
    </source>
</evidence>
<evidence type="ECO:0000313" key="12">
    <source>
        <dbReference type="EMBL" id="MBP1044467.1"/>
    </source>
</evidence>
<feature type="transmembrane region" description="Helical" evidence="10">
    <location>
        <begin position="21"/>
        <end position="44"/>
    </location>
</feature>
<keyword evidence="2 9" id="KW-0813">Transport</keyword>
<keyword evidence="7 10" id="KW-1133">Transmembrane helix</keyword>
<keyword evidence="13" id="KW-1185">Reference proteome</keyword>
<name>A0A940PAV1_9ENTE</name>
<accession>A0A940PAV1</accession>
<dbReference type="NCBIfam" id="TIGR00410">
    <property type="entry name" value="lacE"/>
    <property type="match status" value="1"/>
</dbReference>
<evidence type="ECO:0000259" key="11">
    <source>
        <dbReference type="PROSITE" id="PS51105"/>
    </source>
</evidence>
<evidence type="ECO:0000256" key="1">
    <source>
        <dbReference type="ARBA" id="ARBA00004651"/>
    </source>
</evidence>
<dbReference type="GO" id="GO:1901264">
    <property type="term" value="P:carbohydrate derivative transport"/>
    <property type="evidence" value="ECO:0007669"/>
    <property type="project" value="TreeGrafter"/>
</dbReference>
<dbReference type="InterPro" id="IPR051088">
    <property type="entry name" value="PTS_Sugar-EIIC/EIIB"/>
</dbReference>
<evidence type="ECO:0000313" key="13">
    <source>
        <dbReference type="Proteomes" id="UP000674938"/>
    </source>
</evidence>
<keyword evidence="5" id="KW-0598">Phosphotransferase system</keyword>
<dbReference type="AlphaFoldDB" id="A0A940PAV1"/>
<dbReference type="GO" id="GO:0008982">
    <property type="term" value="F:protein-N(PI)-phosphohistidine-sugar phosphotransferase activity"/>
    <property type="evidence" value="ECO:0007669"/>
    <property type="project" value="UniProtKB-UniRule"/>
</dbReference>
<dbReference type="PANTHER" id="PTHR33989:SF8">
    <property type="entry name" value="PERMEASE IIC COMPONENT"/>
    <property type="match status" value="1"/>
</dbReference>
<feature type="domain" description="PTS EIIC type-3" evidence="11">
    <location>
        <begin position="8"/>
        <end position="399"/>
    </location>
</feature>